<organism evidence="1 2">
    <name type="scientific">Rhizopogon vesiculosus</name>
    <dbReference type="NCBI Taxonomy" id="180088"/>
    <lineage>
        <taxon>Eukaryota</taxon>
        <taxon>Fungi</taxon>
        <taxon>Dikarya</taxon>
        <taxon>Basidiomycota</taxon>
        <taxon>Agaricomycotina</taxon>
        <taxon>Agaricomycetes</taxon>
        <taxon>Agaricomycetidae</taxon>
        <taxon>Boletales</taxon>
        <taxon>Suillineae</taxon>
        <taxon>Rhizopogonaceae</taxon>
        <taxon>Rhizopogon</taxon>
    </lineage>
</organism>
<protein>
    <submittedName>
        <fullName evidence="1">Uncharacterized protein</fullName>
    </submittedName>
</protein>
<dbReference type="Proteomes" id="UP000183567">
    <property type="component" value="Unassembled WGS sequence"/>
</dbReference>
<accession>A0A1J8QHJ0</accession>
<keyword evidence="2" id="KW-1185">Reference proteome</keyword>
<sequence>MSKRAFLDDELWFPDAHSHLCYLAHLGDEFGCCLGVLSRFVGPSLYLLRITFEAGGAIQYYSCESDVADAMVCAVTEIGAIDHTAVPAEFALVLPALSRKNDDTITDGPRMAQIPSGGPEIYERARSLGLERALYGPRIIVSR</sequence>
<evidence type="ECO:0000313" key="1">
    <source>
        <dbReference type="EMBL" id="OJA08882.1"/>
    </source>
</evidence>
<evidence type="ECO:0000313" key="2">
    <source>
        <dbReference type="Proteomes" id="UP000183567"/>
    </source>
</evidence>
<gene>
    <name evidence="1" type="ORF">AZE42_12261</name>
</gene>
<name>A0A1J8QHJ0_9AGAM</name>
<dbReference type="EMBL" id="LVVM01006148">
    <property type="protein sequence ID" value="OJA08882.1"/>
    <property type="molecule type" value="Genomic_DNA"/>
</dbReference>
<dbReference type="AlphaFoldDB" id="A0A1J8QHJ0"/>
<proteinExistence type="predicted"/>
<comment type="caution">
    <text evidence="1">The sequence shown here is derived from an EMBL/GenBank/DDBJ whole genome shotgun (WGS) entry which is preliminary data.</text>
</comment>
<reference evidence="1 2" key="1">
    <citation type="submission" date="2016-03" db="EMBL/GenBank/DDBJ databases">
        <title>Comparative genomics of the ectomycorrhizal sister species Rhizopogon vinicolor and Rhizopogon vesiculosus (Basidiomycota: Boletales) reveals a divergence of the mating type B locus.</title>
        <authorList>
            <person name="Mujic A.B."/>
            <person name="Kuo A."/>
            <person name="Tritt A."/>
            <person name="Lipzen A."/>
            <person name="Chen C."/>
            <person name="Johnson J."/>
            <person name="Sharma A."/>
            <person name="Barry K."/>
            <person name="Grigoriev I.V."/>
            <person name="Spatafora J.W."/>
        </authorList>
    </citation>
    <scope>NUCLEOTIDE SEQUENCE [LARGE SCALE GENOMIC DNA]</scope>
    <source>
        <strain evidence="1 2">AM-OR11-056</strain>
    </source>
</reference>